<dbReference type="AlphaFoldDB" id="A0A4U5P860"/>
<dbReference type="Proteomes" id="UP000298663">
    <property type="component" value="Unassembled WGS sequence"/>
</dbReference>
<accession>A0A4U5P860</accession>
<reference evidence="1 2" key="1">
    <citation type="journal article" date="2015" name="Genome Biol.">
        <title>Comparative genomics of Steinernema reveals deeply conserved gene regulatory networks.</title>
        <authorList>
            <person name="Dillman A.R."/>
            <person name="Macchietto M."/>
            <person name="Porter C.F."/>
            <person name="Rogers A."/>
            <person name="Williams B."/>
            <person name="Antoshechkin I."/>
            <person name="Lee M.M."/>
            <person name="Goodwin Z."/>
            <person name="Lu X."/>
            <person name="Lewis E.E."/>
            <person name="Goodrich-Blair H."/>
            <person name="Stock S.P."/>
            <person name="Adams B.J."/>
            <person name="Sternberg P.W."/>
            <person name="Mortazavi A."/>
        </authorList>
    </citation>
    <scope>NUCLEOTIDE SEQUENCE [LARGE SCALE GENOMIC DNA]</scope>
    <source>
        <strain evidence="1 2">ALL</strain>
    </source>
</reference>
<name>A0A4U5P860_STECR</name>
<evidence type="ECO:0000313" key="2">
    <source>
        <dbReference type="Proteomes" id="UP000298663"/>
    </source>
</evidence>
<reference evidence="1 2" key="2">
    <citation type="journal article" date="2019" name="G3 (Bethesda)">
        <title>Hybrid Assembly of the Genome of the Entomopathogenic Nematode Steinernema carpocapsae Identifies the X-Chromosome.</title>
        <authorList>
            <person name="Serra L."/>
            <person name="Macchietto M."/>
            <person name="Macias-Munoz A."/>
            <person name="McGill C.J."/>
            <person name="Rodriguez I.M."/>
            <person name="Rodriguez B."/>
            <person name="Murad R."/>
            <person name="Mortazavi A."/>
        </authorList>
    </citation>
    <scope>NUCLEOTIDE SEQUENCE [LARGE SCALE GENOMIC DNA]</scope>
    <source>
        <strain evidence="1 2">ALL</strain>
    </source>
</reference>
<evidence type="ECO:0000313" key="1">
    <source>
        <dbReference type="EMBL" id="TKR92429.1"/>
    </source>
</evidence>
<keyword evidence="2" id="KW-1185">Reference proteome</keyword>
<proteinExistence type="predicted"/>
<gene>
    <name evidence="1" type="ORF">L596_007082</name>
</gene>
<sequence>METSYADAARSVANRVWWFRVILKRRGSLTGQREENELNLRPPQSFSGRAITLSCRSMSNHIIISGLDCGIL</sequence>
<dbReference type="EMBL" id="AZBU02000002">
    <property type="protein sequence ID" value="TKR92429.1"/>
    <property type="molecule type" value="Genomic_DNA"/>
</dbReference>
<comment type="caution">
    <text evidence="1">The sequence shown here is derived from an EMBL/GenBank/DDBJ whole genome shotgun (WGS) entry which is preliminary data.</text>
</comment>
<organism evidence="1 2">
    <name type="scientific">Steinernema carpocapsae</name>
    <name type="common">Entomopathogenic nematode</name>
    <dbReference type="NCBI Taxonomy" id="34508"/>
    <lineage>
        <taxon>Eukaryota</taxon>
        <taxon>Metazoa</taxon>
        <taxon>Ecdysozoa</taxon>
        <taxon>Nematoda</taxon>
        <taxon>Chromadorea</taxon>
        <taxon>Rhabditida</taxon>
        <taxon>Tylenchina</taxon>
        <taxon>Panagrolaimomorpha</taxon>
        <taxon>Strongyloidoidea</taxon>
        <taxon>Steinernematidae</taxon>
        <taxon>Steinernema</taxon>
    </lineage>
</organism>
<protein>
    <submittedName>
        <fullName evidence="1">Uncharacterized protein</fullName>
    </submittedName>
</protein>